<sequence length="53" mass="5973">MTAMIAQAKSGIAAIFSTFFAMNRDRVIVTFGELKVEFMVIFPLKLYAFSSYV</sequence>
<dbReference type="KEGG" id="vcr:VC395_1648"/>
<name>A0A0H3AGE1_VIBC3</name>
<dbReference type="AlphaFoldDB" id="A0A0H3AGE1"/>
<dbReference type="KEGG" id="vco:VC0395_A1136"/>
<evidence type="ECO:0000313" key="1">
    <source>
        <dbReference type="EMBL" id="ABQ19987.1"/>
    </source>
</evidence>
<protein>
    <submittedName>
        <fullName evidence="1">Uncharacterized protein</fullName>
    </submittedName>
</protein>
<evidence type="ECO:0000313" key="2">
    <source>
        <dbReference type="Proteomes" id="UP000000249"/>
    </source>
</evidence>
<gene>
    <name evidence="1" type="ordered locus">VC0395_A1136</name>
</gene>
<dbReference type="Proteomes" id="UP000000249">
    <property type="component" value="Chromosome 1"/>
</dbReference>
<dbReference type="PATRIC" id="fig|345073.21.peg.1594"/>
<proteinExistence type="predicted"/>
<organism evidence="1 2">
    <name type="scientific">Vibrio cholerae serotype O1 (strain ATCC 39541 / Classical Ogawa 395 / O395)</name>
    <dbReference type="NCBI Taxonomy" id="345073"/>
    <lineage>
        <taxon>Bacteria</taxon>
        <taxon>Pseudomonadati</taxon>
        <taxon>Pseudomonadota</taxon>
        <taxon>Gammaproteobacteria</taxon>
        <taxon>Vibrionales</taxon>
        <taxon>Vibrionaceae</taxon>
        <taxon>Vibrio</taxon>
    </lineage>
</organism>
<dbReference type="EMBL" id="CP000627">
    <property type="protein sequence ID" value="ABQ19987.1"/>
    <property type="molecule type" value="Genomic_DNA"/>
</dbReference>
<reference evidence="1 2" key="1">
    <citation type="submission" date="2007-03" db="EMBL/GenBank/DDBJ databases">
        <authorList>
            <person name="Heidelberg J."/>
        </authorList>
    </citation>
    <scope>NUCLEOTIDE SEQUENCE [LARGE SCALE GENOMIC DNA]</scope>
    <source>
        <strain evidence="2">ATCC 39541 / Classical Ogawa 395 / O395</strain>
    </source>
</reference>
<accession>A0A0H3AGE1</accession>